<gene>
    <name evidence="1" type="ORF">BG006_003379</name>
</gene>
<evidence type="ECO:0000313" key="1">
    <source>
        <dbReference type="EMBL" id="KAF9317396.1"/>
    </source>
</evidence>
<feature type="non-terminal residue" evidence="1">
    <location>
        <position position="62"/>
    </location>
</feature>
<organism evidence="1 2">
    <name type="scientific">Podila minutissima</name>
    <dbReference type="NCBI Taxonomy" id="64525"/>
    <lineage>
        <taxon>Eukaryota</taxon>
        <taxon>Fungi</taxon>
        <taxon>Fungi incertae sedis</taxon>
        <taxon>Mucoromycota</taxon>
        <taxon>Mortierellomycotina</taxon>
        <taxon>Mortierellomycetes</taxon>
        <taxon>Mortierellales</taxon>
        <taxon>Mortierellaceae</taxon>
        <taxon>Podila</taxon>
    </lineage>
</organism>
<dbReference type="Proteomes" id="UP000696485">
    <property type="component" value="Unassembled WGS sequence"/>
</dbReference>
<keyword evidence="2" id="KW-1185">Reference proteome</keyword>
<sequence length="62" mass="6879">MGGMSRFLTEVRSVVKSPNDVMDLWDCSPDEDDEISCLGIDLGQAFVVDACALFAKNRRPKE</sequence>
<proteinExistence type="predicted"/>
<reference evidence="1" key="1">
    <citation type="journal article" date="2020" name="Fungal Divers.">
        <title>Resolving the Mortierellaceae phylogeny through synthesis of multi-gene phylogenetics and phylogenomics.</title>
        <authorList>
            <person name="Vandepol N."/>
            <person name="Liber J."/>
            <person name="Desiro A."/>
            <person name="Na H."/>
            <person name="Kennedy M."/>
            <person name="Barry K."/>
            <person name="Grigoriev I.V."/>
            <person name="Miller A.N."/>
            <person name="O'Donnell K."/>
            <person name="Stajich J.E."/>
            <person name="Bonito G."/>
        </authorList>
    </citation>
    <scope>NUCLEOTIDE SEQUENCE</scope>
    <source>
        <strain evidence="1">NVP1</strain>
    </source>
</reference>
<accession>A0A9P5S8N7</accession>
<evidence type="ECO:0000313" key="2">
    <source>
        <dbReference type="Proteomes" id="UP000696485"/>
    </source>
</evidence>
<protein>
    <submittedName>
        <fullName evidence="1">Uncharacterized protein</fullName>
    </submittedName>
</protein>
<comment type="caution">
    <text evidence="1">The sequence shown here is derived from an EMBL/GenBank/DDBJ whole genome shotgun (WGS) entry which is preliminary data.</text>
</comment>
<dbReference type="EMBL" id="JAAAUY010001919">
    <property type="protein sequence ID" value="KAF9317396.1"/>
    <property type="molecule type" value="Genomic_DNA"/>
</dbReference>
<dbReference type="AlphaFoldDB" id="A0A9P5S8N7"/>
<name>A0A9P5S8N7_9FUNG</name>